<comment type="similarity">
    <text evidence="1">Belongs to the aldehyde dehydrogenase family.</text>
</comment>
<gene>
    <name evidence="5" type="ORF">MNBD_ALPHA06-1958</name>
</gene>
<dbReference type="InterPro" id="IPR015590">
    <property type="entry name" value="Aldehyde_DH_dom"/>
</dbReference>
<dbReference type="CDD" id="cd07133">
    <property type="entry name" value="ALDH_CALDH_CalB"/>
    <property type="match status" value="1"/>
</dbReference>
<dbReference type="GO" id="GO:0005737">
    <property type="term" value="C:cytoplasm"/>
    <property type="evidence" value="ECO:0007669"/>
    <property type="project" value="TreeGrafter"/>
</dbReference>
<evidence type="ECO:0000256" key="3">
    <source>
        <dbReference type="ARBA" id="ARBA00023027"/>
    </source>
</evidence>
<evidence type="ECO:0000259" key="4">
    <source>
        <dbReference type="Pfam" id="PF00171"/>
    </source>
</evidence>
<dbReference type="PANTHER" id="PTHR43570">
    <property type="entry name" value="ALDEHYDE DEHYDROGENASE"/>
    <property type="match status" value="1"/>
</dbReference>
<dbReference type="InterPro" id="IPR029510">
    <property type="entry name" value="Ald_DH_CS_GLU"/>
</dbReference>
<dbReference type="InterPro" id="IPR016162">
    <property type="entry name" value="Ald_DH_N"/>
</dbReference>
<dbReference type="PIRSF" id="PIRSF036492">
    <property type="entry name" value="ALDH"/>
    <property type="match status" value="1"/>
</dbReference>
<dbReference type="EMBL" id="UOEE01000126">
    <property type="protein sequence ID" value="VAV91504.1"/>
    <property type="molecule type" value="Genomic_DNA"/>
</dbReference>
<dbReference type="GO" id="GO:0006081">
    <property type="term" value="P:aldehyde metabolic process"/>
    <property type="evidence" value="ECO:0007669"/>
    <property type="project" value="InterPro"/>
</dbReference>
<dbReference type="SUPFAM" id="SSF53720">
    <property type="entry name" value="ALDH-like"/>
    <property type="match status" value="1"/>
</dbReference>
<dbReference type="InterPro" id="IPR012394">
    <property type="entry name" value="Aldehyde_DH_NAD(P)"/>
</dbReference>
<dbReference type="PROSITE" id="PS00687">
    <property type="entry name" value="ALDEHYDE_DEHYDR_GLU"/>
    <property type="match status" value="1"/>
</dbReference>
<keyword evidence="3" id="KW-0520">NAD</keyword>
<dbReference type="Gene3D" id="3.40.605.10">
    <property type="entry name" value="Aldehyde Dehydrogenase, Chain A, domain 1"/>
    <property type="match status" value="1"/>
</dbReference>
<evidence type="ECO:0000256" key="1">
    <source>
        <dbReference type="ARBA" id="ARBA00009986"/>
    </source>
</evidence>
<dbReference type="InterPro" id="IPR016163">
    <property type="entry name" value="Ald_DH_C"/>
</dbReference>
<dbReference type="EC" id="1.2.1.3" evidence="5"/>
<proteinExistence type="inferred from homology"/>
<name>A0A3B0RDT7_9ZZZZ</name>
<dbReference type="PROSITE" id="PS00070">
    <property type="entry name" value="ALDEHYDE_DEHYDR_CYS"/>
    <property type="match status" value="1"/>
</dbReference>
<dbReference type="Gene3D" id="3.40.309.10">
    <property type="entry name" value="Aldehyde Dehydrogenase, Chain A, domain 2"/>
    <property type="match status" value="1"/>
</dbReference>
<evidence type="ECO:0000313" key="5">
    <source>
        <dbReference type="EMBL" id="VAV91504.1"/>
    </source>
</evidence>
<reference evidence="5" key="1">
    <citation type="submission" date="2018-06" db="EMBL/GenBank/DDBJ databases">
        <authorList>
            <person name="Zhirakovskaya E."/>
        </authorList>
    </citation>
    <scope>NUCLEOTIDE SEQUENCE</scope>
</reference>
<organism evidence="5">
    <name type="scientific">hydrothermal vent metagenome</name>
    <dbReference type="NCBI Taxonomy" id="652676"/>
    <lineage>
        <taxon>unclassified sequences</taxon>
        <taxon>metagenomes</taxon>
        <taxon>ecological metagenomes</taxon>
    </lineage>
</organism>
<sequence>MQQKFEALQAGFRANANPDLATRDVHLGKLAKMIADNTDAIIEAITEDFGHRSPIETQFGETLNALTDIKHTRKQLAKWMRVEKRSVSIHFVPAKAEVRYQPKGVVGVISPWNYPFSMAINPTIAALAAGNRVMIKPSELTPKTSALLAKLIAQYFEPDHITVITGGPDVAQKFSALPFDHILFTGSSKVGSFVMQAAAKNLTPVTLELGGKSPTILDGQYPMQLAVDKIVSGKLFNSGQTCIAPDYVLVPKAREADFVQTYTDTVKRFYPTILDNPDFTAIISEGHFERLSGLLEDARKKGANVTEIYPDEVKQPANTRKMPPKIVTGTTDDMKITQEEIFGPILPVITYDTVDEALDYVMDRPHPLAFYGFSKDRGFVNKLLDKPLAGGVSINDTLLHIVQNDLPFGGVGNSGMGSYHGFDGFKTFSHAKGVFHQSGINARNMMFPPYGKTMDKLLKMLG</sequence>
<accession>A0A3B0RDT7</accession>
<feature type="domain" description="Aldehyde dehydrogenase" evidence="4">
    <location>
        <begin position="6"/>
        <end position="433"/>
    </location>
</feature>
<dbReference type="InterPro" id="IPR016161">
    <property type="entry name" value="Ald_DH/histidinol_DH"/>
</dbReference>
<dbReference type="GO" id="GO:0004029">
    <property type="term" value="F:aldehyde dehydrogenase (NAD+) activity"/>
    <property type="evidence" value="ECO:0007669"/>
    <property type="project" value="UniProtKB-EC"/>
</dbReference>
<dbReference type="AlphaFoldDB" id="A0A3B0RDT7"/>
<keyword evidence="2 5" id="KW-0560">Oxidoreductase</keyword>
<dbReference type="PANTHER" id="PTHR43570:SF20">
    <property type="entry name" value="ALDEHYDE DEHYDROGENASE ALDX-RELATED"/>
    <property type="match status" value="1"/>
</dbReference>
<evidence type="ECO:0000256" key="2">
    <source>
        <dbReference type="ARBA" id="ARBA00023002"/>
    </source>
</evidence>
<dbReference type="FunFam" id="3.40.605.10:FF:000004">
    <property type="entry name" value="Aldehyde dehydrogenase"/>
    <property type="match status" value="1"/>
</dbReference>
<dbReference type="InterPro" id="IPR016160">
    <property type="entry name" value="Ald_DH_CS_CYS"/>
</dbReference>
<dbReference type="Pfam" id="PF00171">
    <property type="entry name" value="Aldedh"/>
    <property type="match status" value="1"/>
</dbReference>
<protein>
    <submittedName>
        <fullName evidence="5">Aldehyde dehydrogenase</fullName>
        <ecNumber evidence="5">1.2.1.3</ecNumber>
    </submittedName>
</protein>